<name>A0ABP0FN17_CLALP</name>
<evidence type="ECO:0000313" key="1">
    <source>
        <dbReference type="EMBL" id="CAK8681035.1"/>
    </source>
</evidence>
<accession>A0ABP0FN17</accession>
<gene>
    <name evidence="1" type="ORF">CVLEPA_LOCUS11276</name>
</gene>
<sequence length="145" mass="16673">MSRVRELKSSYRNDMSFESRSKRRKLDIDAATIQKVFEERVVMKNDYEPMTRVYQAYLLAKARNGSYYDVPRLEDLENGRLQQSASAGEAGGINCEARGTNATNTKLSIVIFYGRNEKNATSFTKVQQEIEIKKHLNKETHDIIS</sequence>
<protein>
    <submittedName>
        <fullName evidence="1">Uncharacterized protein</fullName>
    </submittedName>
</protein>
<proteinExistence type="predicted"/>
<dbReference type="EMBL" id="CAWYQH010000079">
    <property type="protein sequence ID" value="CAK8681035.1"/>
    <property type="molecule type" value="Genomic_DNA"/>
</dbReference>
<comment type="caution">
    <text evidence="1">The sequence shown here is derived from an EMBL/GenBank/DDBJ whole genome shotgun (WGS) entry which is preliminary data.</text>
</comment>
<reference evidence="1 2" key="1">
    <citation type="submission" date="2024-02" db="EMBL/GenBank/DDBJ databases">
        <authorList>
            <person name="Daric V."/>
            <person name="Darras S."/>
        </authorList>
    </citation>
    <scope>NUCLEOTIDE SEQUENCE [LARGE SCALE GENOMIC DNA]</scope>
</reference>
<dbReference type="Proteomes" id="UP001642483">
    <property type="component" value="Unassembled WGS sequence"/>
</dbReference>
<organism evidence="1 2">
    <name type="scientific">Clavelina lepadiformis</name>
    <name type="common">Light-bulb sea squirt</name>
    <name type="synonym">Ascidia lepadiformis</name>
    <dbReference type="NCBI Taxonomy" id="159417"/>
    <lineage>
        <taxon>Eukaryota</taxon>
        <taxon>Metazoa</taxon>
        <taxon>Chordata</taxon>
        <taxon>Tunicata</taxon>
        <taxon>Ascidiacea</taxon>
        <taxon>Aplousobranchia</taxon>
        <taxon>Clavelinidae</taxon>
        <taxon>Clavelina</taxon>
    </lineage>
</organism>
<keyword evidence="2" id="KW-1185">Reference proteome</keyword>
<evidence type="ECO:0000313" key="2">
    <source>
        <dbReference type="Proteomes" id="UP001642483"/>
    </source>
</evidence>